<evidence type="ECO:0000313" key="3">
    <source>
        <dbReference type="Proteomes" id="UP000077521"/>
    </source>
</evidence>
<sequence>MSQPNGKGKGKADGPSAGTGSSQTAGASAGPSPSQPGNAGASSTSSSAKAQHATSSNLPGSTNNPGVRAGGIAAELGAMLRSSGKAVPGSSGTGSGGQLLADSALSDALQGAGGNARTGPALGPGAAFRRAAAPREGEASLSTAAPAGFHQEHAGTSRFADPTSPAAAVLGREAGIATQQQQQHPLLRPGAPLSPRLAVFSEALRGPWSTASDLDGELHAHARRESMISLTGANQGTTHQEGQQSSSWINEFSGGAAGFGPGVDEAAMEEAWRAHYQEGPGGVTEDNSAATMGDEQMRMMDPNFHAEWARTIPAPIFGGGQRGLDDQDALNSSALAGRVEEMDFFATLEADERAEEALSRQRGLPPAASGTTTDSVAFSAISQATDLAQLGIDASRLPPGITSEWRPPSPSAPPNVSIEQLLLHQALAAKQDANEADDADRARERIQPADDDEREQQGIFAATPEDALRTVWDGEGEAERVRRDKEKRLVDLATRIRRGEALAETERDVERLIADIKRWYPRGSYAEEVHGVPPLLAQTLADAELPAEETDPELVERRLAAIRRLEAMRTHLQSVRRP</sequence>
<name>A0A177TDV5_9BASI</name>
<evidence type="ECO:0000313" key="2">
    <source>
        <dbReference type="EMBL" id="KAE8245474.1"/>
    </source>
</evidence>
<dbReference type="EMBL" id="LWDF02000502">
    <property type="protein sequence ID" value="KAE8245474.1"/>
    <property type="molecule type" value="Genomic_DNA"/>
</dbReference>
<feature type="compositionally biased region" description="Basic and acidic residues" evidence="1">
    <location>
        <begin position="439"/>
        <end position="448"/>
    </location>
</feature>
<organism evidence="2 3">
    <name type="scientific">Tilletia indica</name>
    <dbReference type="NCBI Taxonomy" id="43049"/>
    <lineage>
        <taxon>Eukaryota</taxon>
        <taxon>Fungi</taxon>
        <taxon>Dikarya</taxon>
        <taxon>Basidiomycota</taxon>
        <taxon>Ustilaginomycotina</taxon>
        <taxon>Exobasidiomycetes</taxon>
        <taxon>Tilletiales</taxon>
        <taxon>Tilletiaceae</taxon>
        <taxon>Tilletia</taxon>
    </lineage>
</organism>
<dbReference type="Proteomes" id="UP000077521">
    <property type="component" value="Unassembled WGS sequence"/>
</dbReference>
<feature type="region of interest" description="Disordered" evidence="1">
    <location>
        <begin position="429"/>
        <end position="459"/>
    </location>
</feature>
<reference evidence="2" key="1">
    <citation type="submission" date="2016-04" db="EMBL/GenBank/DDBJ databases">
        <authorList>
            <person name="Nguyen H.D."/>
            <person name="Samba Siva P."/>
            <person name="Cullis J."/>
            <person name="Levesque C.A."/>
            <person name="Hambleton S."/>
        </authorList>
    </citation>
    <scope>NUCLEOTIDE SEQUENCE</scope>
    <source>
        <strain evidence="2">DAOMC 236416</strain>
    </source>
</reference>
<feature type="compositionally biased region" description="Low complexity" evidence="1">
    <location>
        <begin position="119"/>
        <end position="131"/>
    </location>
</feature>
<feature type="compositionally biased region" description="Low complexity" evidence="1">
    <location>
        <begin position="39"/>
        <end position="56"/>
    </location>
</feature>
<protein>
    <submittedName>
        <fullName evidence="2">Uncharacterized protein</fullName>
    </submittedName>
</protein>
<accession>A0A177TDV5</accession>
<reference evidence="2" key="2">
    <citation type="journal article" date="2019" name="IMA Fungus">
        <title>Genome sequencing and comparison of five Tilletia species to identify candidate genes for the detection of regulated species infecting wheat.</title>
        <authorList>
            <person name="Nguyen H.D.T."/>
            <person name="Sultana T."/>
            <person name="Kesanakurti P."/>
            <person name="Hambleton S."/>
        </authorList>
    </citation>
    <scope>NUCLEOTIDE SEQUENCE</scope>
    <source>
        <strain evidence="2">DAOMC 236416</strain>
    </source>
</reference>
<comment type="caution">
    <text evidence="2">The sequence shown here is derived from an EMBL/GenBank/DDBJ whole genome shotgun (WGS) entry which is preliminary data.</text>
</comment>
<keyword evidence="3" id="KW-1185">Reference proteome</keyword>
<dbReference type="AlphaFoldDB" id="A0A177TDV5"/>
<proteinExistence type="predicted"/>
<feature type="region of interest" description="Disordered" evidence="1">
    <location>
        <begin position="1"/>
        <end position="69"/>
    </location>
</feature>
<feature type="compositionally biased region" description="Polar residues" evidence="1">
    <location>
        <begin position="18"/>
        <end position="37"/>
    </location>
</feature>
<gene>
    <name evidence="2" type="ORF">A4X13_0g5896</name>
</gene>
<feature type="region of interest" description="Disordered" evidence="1">
    <location>
        <begin position="111"/>
        <end position="141"/>
    </location>
</feature>
<evidence type="ECO:0000256" key="1">
    <source>
        <dbReference type="SAM" id="MobiDB-lite"/>
    </source>
</evidence>